<evidence type="ECO:0000313" key="2">
    <source>
        <dbReference type="Proteomes" id="UP001163321"/>
    </source>
</evidence>
<keyword evidence="2" id="KW-1185">Reference proteome</keyword>
<accession>A0ACC0VTB8</accession>
<name>A0ACC0VTB8_9STRA</name>
<proteinExistence type="predicted"/>
<comment type="caution">
    <text evidence="1">The sequence shown here is derived from an EMBL/GenBank/DDBJ whole genome shotgun (WGS) entry which is preliminary data.</text>
</comment>
<gene>
    <name evidence="1" type="ORF">PsorP6_015212</name>
</gene>
<dbReference type="Proteomes" id="UP001163321">
    <property type="component" value="Chromosome 7"/>
</dbReference>
<sequence length="90" mass="10524">MFRDLDEREGVAYTVKWLGGDPNSQKMEGLYVTHKFGNRMLKNHPWTVMFDNTYQTNKYQLAFFQVIVMTSFDNYASISCGIINTELEAR</sequence>
<organism evidence="1 2">
    <name type="scientific">Peronosclerospora sorghi</name>
    <dbReference type="NCBI Taxonomy" id="230839"/>
    <lineage>
        <taxon>Eukaryota</taxon>
        <taxon>Sar</taxon>
        <taxon>Stramenopiles</taxon>
        <taxon>Oomycota</taxon>
        <taxon>Peronosporomycetes</taxon>
        <taxon>Peronosporales</taxon>
        <taxon>Peronosporaceae</taxon>
        <taxon>Peronosclerospora</taxon>
    </lineage>
</organism>
<evidence type="ECO:0000313" key="1">
    <source>
        <dbReference type="EMBL" id="KAI9909001.1"/>
    </source>
</evidence>
<dbReference type="EMBL" id="CM047586">
    <property type="protein sequence ID" value="KAI9909001.1"/>
    <property type="molecule type" value="Genomic_DNA"/>
</dbReference>
<reference evidence="1 2" key="1">
    <citation type="journal article" date="2022" name="bioRxiv">
        <title>The genome of the oomycete Peronosclerospora sorghi, a cosmopolitan pathogen of maize and sorghum, is inflated with dispersed pseudogenes.</title>
        <authorList>
            <person name="Fletcher K."/>
            <person name="Martin F."/>
            <person name="Isakeit T."/>
            <person name="Cavanaugh K."/>
            <person name="Magill C."/>
            <person name="Michelmore R."/>
        </authorList>
    </citation>
    <scope>NUCLEOTIDE SEQUENCE [LARGE SCALE GENOMIC DNA]</scope>
    <source>
        <strain evidence="1">P6</strain>
    </source>
</reference>
<protein>
    <submittedName>
        <fullName evidence="1">Uncharacterized protein</fullName>
    </submittedName>
</protein>